<keyword evidence="3" id="KW-1185">Reference proteome</keyword>
<evidence type="ECO:0000313" key="3">
    <source>
        <dbReference type="Proteomes" id="UP000800035"/>
    </source>
</evidence>
<reference evidence="2" key="1">
    <citation type="journal article" date="2020" name="Stud. Mycol.">
        <title>101 Dothideomycetes genomes: a test case for predicting lifestyles and emergence of pathogens.</title>
        <authorList>
            <person name="Haridas S."/>
            <person name="Albert R."/>
            <person name="Binder M."/>
            <person name="Bloem J."/>
            <person name="Labutti K."/>
            <person name="Salamov A."/>
            <person name="Andreopoulos B."/>
            <person name="Baker S."/>
            <person name="Barry K."/>
            <person name="Bills G."/>
            <person name="Bluhm B."/>
            <person name="Cannon C."/>
            <person name="Castanera R."/>
            <person name="Culley D."/>
            <person name="Daum C."/>
            <person name="Ezra D."/>
            <person name="Gonzalez J."/>
            <person name="Henrissat B."/>
            <person name="Kuo A."/>
            <person name="Liang C."/>
            <person name="Lipzen A."/>
            <person name="Lutzoni F."/>
            <person name="Magnuson J."/>
            <person name="Mondo S."/>
            <person name="Nolan M."/>
            <person name="Ohm R."/>
            <person name="Pangilinan J."/>
            <person name="Park H.-J."/>
            <person name="Ramirez L."/>
            <person name="Alfaro M."/>
            <person name="Sun H."/>
            <person name="Tritt A."/>
            <person name="Yoshinaga Y."/>
            <person name="Zwiers L.-H."/>
            <person name="Turgeon B."/>
            <person name="Goodwin S."/>
            <person name="Spatafora J."/>
            <person name="Crous P."/>
            <person name="Grigoriev I."/>
        </authorList>
    </citation>
    <scope>NUCLEOTIDE SEQUENCE</scope>
    <source>
        <strain evidence="2">CBS 675.92</strain>
    </source>
</reference>
<dbReference type="Proteomes" id="UP000800035">
    <property type="component" value="Unassembled WGS sequence"/>
</dbReference>
<evidence type="ECO:0000313" key="2">
    <source>
        <dbReference type="EMBL" id="KAF1953632.1"/>
    </source>
</evidence>
<name>A0A6A5TPL6_9PLEO</name>
<feature type="compositionally biased region" description="Pro residues" evidence="1">
    <location>
        <begin position="113"/>
        <end position="129"/>
    </location>
</feature>
<dbReference type="EMBL" id="ML977003">
    <property type="protein sequence ID" value="KAF1953632.1"/>
    <property type="molecule type" value="Genomic_DNA"/>
</dbReference>
<protein>
    <submittedName>
        <fullName evidence="2">Uncharacterized protein</fullName>
    </submittedName>
</protein>
<feature type="region of interest" description="Disordered" evidence="1">
    <location>
        <begin position="109"/>
        <end position="137"/>
    </location>
</feature>
<organism evidence="2 3">
    <name type="scientific">Byssothecium circinans</name>
    <dbReference type="NCBI Taxonomy" id="147558"/>
    <lineage>
        <taxon>Eukaryota</taxon>
        <taxon>Fungi</taxon>
        <taxon>Dikarya</taxon>
        <taxon>Ascomycota</taxon>
        <taxon>Pezizomycotina</taxon>
        <taxon>Dothideomycetes</taxon>
        <taxon>Pleosporomycetidae</taxon>
        <taxon>Pleosporales</taxon>
        <taxon>Massarineae</taxon>
        <taxon>Massarinaceae</taxon>
        <taxon>Byssothecium</taxon>
    </lineage>
</organism>
<sequence>MVATSCTSSSIVENYTHIAPFISAVEKGVRWLGSSACDQFGPHSSHNFSEDGQPSQGAQNSSIASCTLSRRQDAYRLPHLAATAQSQVSRLTERLHFLFLFLFLSRPASYSPQSPPPTFQTGAPHPPPSSVQCPGVQ</sequence>
<accession>A0A6A5TPL6</accession>
<feature type="region of interest" description="Disordered" evidence="1">
    <location>
        <begin position="43"/>
        <end position="64"/>
    </location>
</feature>
<proteinExistence type="predicted"/>
<evidence type="ECO:0000256" key="1">
    <source>
        <dbReference type="SAM" id="MobiDB-lite"/>
    </source>
</evidence>
<dbReference type="AlphaFoldDB" id="A0A6A5TPL6"/>
<gene>
    <name evidence="2" type="ORF">CC80DRAFT_142825</name>
</gene>